<organism evidence="8 9">
    <name type="scientific">Cronartium quercuum f. sp. fusiforme G11</name>
    <dbReference type="NCBI Taxonomy" id="708437"/>
    <lineage>
        <taxon>Eukaryota</taxon>
        <taxon>Fungi</taxon>
        <taxon>Dikarya</taxon>
        <taxon>Basidiomycota</taxon>
        <taxon>Pucciniomycotina</taxon>
        <taxon>Pucciniomycetes</taxon>
        <taxon>Pucciniales</taxon>
        <taxon>Coleosporiaceae</taxon>
        <taxon>Cronartium</taxon>
    </lineage>
</organism>
<keyword evidence="2 7" id="KW-0121">Carboxypeptidase</keyword>
<accession>A0A9P6TB45</accession>
<keyword evidence="9" id="KW-1185">Reference proteome</keyword>
<dbReference type="Proteomes" id="UP000886653">
    <property type="component" value="Unassembled WGS sequence"/>
</dbReference>
<dbReference type="GO" id="GO:0006508">
    <property type="term" value="P:proteolysis"/>
    <property type="evidence" value="ECO:0007669"/>
    <property type="project" value="UniProtKB-KW"/>
</dbReference>
<keyword evidence="5 7" id="KW-0378">Hydrolase</keyword>
<evidence type="ECO:0000256" key="6">
    <source>
        <dbReference type="ARBA" id="ARBA00023180"/>
    </source>
</evidence>
<evidence type="ECO:0000256" key="4">
    <source>
        <dbReference type="ARBA" id="ARBA00022729"/>
    </source>
</evidence>
<dbReference type="PANTHER" id="PTHR11802:SF472">
    <property type="entry name" value="SERINE CARBOXYPEPTIDASE CPVL-RELATED"/>
    <property type="match status" value="1"/>
</dbReference>
<dbReference type="PANTHER" id="PTHR11802">
    <property type="entry name" value="SERINE PROTEASE FAMILY S10 SERINE CARBOXYPEPTIDASE"/>
    <property type="match status" value="1"/>
</dbReference>
<evidence type="ECO:0000256" key="2">
    <source>
        <dbReference type="ARBA" id="ARBA00022645"/>
    </source>
</evidence>
<keyword evidence="4" id="KW-0732">Signal</keyword>
<protein>
    <recommendedName>
        <fullName evidence="7">Carboxypeptidase</fullName>
        <ecNumber evidence="7">3.4.16.-</ecNumber>
    </recommendedName>
</protein>
<proteinExistence type="inferred from homology"/>
<name>A0A9P6TB45_9BASI</name>
<dbReference type="SUPFAM" id="SSF53474">
    <property type="entry name" value="alpha/beta-Hydrolases"/>
    <property type="match status" value="1"/>
</dbReference>
<evidence type="ECO:0000313" key="8">
    <source>
        <dbReference type="EMBL" id="KAG0145866.1"/>
    </source>
</evidence>
<dbReference type="GO" id="GO:0004185">
    <property type="term" value="F:serine-type carboxypeptidase activity"/>
    <property type="evidence" value="ECO:0007669"/>
    <property type="project" value="UniProtKB-UniRule"/>
</dbReference>
<evidence type="ECO:0000256" key="7">
    <source>
        <dbReference type="RuleBase" id="RU361156"/>
    </source>
</evidence>
<evidence type="ECO:0000256" key="1">
    <source>
        <dbReference type="ARBA" id="ARBA00009431"/>
    </source>
</evidence>
<evidence type="ECO:0000256" key="3">
    <source>
        <dbReference type="ARBA" id="ARBA00022670"/>
    </source>
</evidence>
<keyword evidence="3 7" id="KW-0645">Protease</keyword>
<dbReference type="AlphaFoldDB" id="A0A9P6TB45"/>
<dbReference type="InterPro" id="IPR018202">
    <property type="entry name" value="Ser_caboxypep_ser_AS"/>
</dbReference>
<evidence type="ECO:0000313" key="9">
    <source>
        <dbReference type="Proteomes" id="UP000886653"/>
    </source>
</evidence>
<evidence type="ECO:0000256" key="5">
    <source>
        <dbReference type="ARBA" id="ARBA00022801"/>
    </source>
</evidence>
<dbReference type="InterPro" id="IPR001563">
    <property type="entry name" value="Peptidase_S10"/>
</dbReference>
<sequence>MDLKLPTSTVENTPPNPFWRKMKYLSRTRGPTLSLSFLILLGMRILHGSASSSFEVVPTHSESHLVDSNSLPWATGATPISPSYAGLTTVRKTSEYEAKLFYWLFPCATDPSAPLVIWLQGGPLSSSMIGLFYESGPLRVRSKFKTKDLRRNETINDFLLSNNPASWHHHFNIVFLDQPAGTGYSFVDPPLPPQAKDGGETGETLVRRAVTLGCSSSGSCPTESSSSDPDYKSGYVTNESGVSRDFLSFLQQFYERYPSLKSVDLILSSESYGGKYVPAIATAITEHNSKAQGQAIPLKSLTIGNQWTHPYAQIATNIDQLLYFGLISTQQAANAAVLMKQAQEFIIQKDWRKALDRRTDMFNLLANYTGDVDWFDVRMKNSHRDETPMNHFLRCKETKKALHVPDKYRFGRDDGMFDIFMDDIMQSTKDLFPDLFKRYKVLLYQGNMDLRDGVVSNTAWLSALEWEGRAAFEAAPRQLWKSTQGELFGYVTEAGNLTRVVLLGCGHLVPADDGCPNASLEMMTRHTRSGTFI</sequence>
<dbReference type="EMBL" id="MU167269">
    <property type="protein sequence ID" value="KAG0145866.1"/>
    <property type="molecule type" value="Genomic_DNA"/>
</dbReference>
<comment type="caution">
    <text evidence="8">The sequence shown here is derived from an EMBL/GenBank/DDBJ whole genome shotgun (WGS) entry which is preliminary data.</text>
</comment>
<dbReference type="EC" id="3.4.16.-" evidence="7"/>
<dbReference type="OrthoDB" id="443318at2759"/>
<dbReference type="Gene3D" id="3.40.50.1820">
    <property type="entry name" value="alpha/beta hydrolase"/>
    <property type="match status" value="1"/>
</dbReference>
<comment type="similarity">
    <text evidence="1 7">Belongs to the peptidase S10 family.</text>
</comment>
<gene>
    <name evidence="8" type="ORF">CROQUDRAFT_658117</name>
</gene>
<keyword evidence="6" id="KW-0325">Glycoprotein</keyword>
<dbReference type="PROSITE" id="PS00131">
    <property type="entry name" value="CARBOXYPEPT_SER_SER"/>
    <property type="match status" value="1"/>
</dbReference>
<reference evidence="8" key="1">
    <citation type="submission" date="2013-11" db="EMBL/GenBank/DDBJ databases">
        <title>Genome sequence of the fusiform rust pathogen reveals effectors for host alternation and coevolution with pine.</title>
        <authorList>
            <consortium name="DOE Joint Genome Institute"/>
            <person name="Smith K."/>
            <person name="Pendleton A."/>
            <person name="Kubisiak T."/>
            <person name="Anderson C."/>
            <person name="Salamov A."/>
            <person name="Aerts A."/>
            <person name="Riley R."/>
            <person name="Clum A."/>
            <person name="Lindquist E."/>
            <person name="Ence D."/>
            <person name="Campbell M."/>
            <person name="Kronenberg Z."/>
            <person name="Feau N."/>
            <person name="Dhillon B."/>
            <person name="Hamelin R."/>
            <person name="Burleigh J."/>
            <person name="Smith J."/>
            <person name="Yandell M."/>
            <person name="Nelson C."/>
            <person name="Grigoriev I."/>
            <person name="Davis J."/>
        </authorList>
    </citation>
    <scope>NUCLEOTIDE SEQUENCE</scope>
    <source>
        <strain evidence="8">G11</strain>
    </source>
</reference>
<dbReference type="InterPro" id="IPR029058">
    <property type="entry name" value="AB_hydrolase_fold"/>
</dbReference>
<dbReference type="Pfam" id="PF00450">
    <property type="entry name" value="Peptidase_S10"/>
    <property type="match status" value="1"/>
</dbReference>
<dbReference type="PRINTS" id="PR00724">
    <property type="entry name" value="CRBOXYPTASEC"/>
</dbReference>